<sequence>MKKDFLIIGFFGYITNQIDGQTVRSRNIKKLLTQEFGFNTSYYDTQAFRKNPLGIFSLLFSIPLHKKVVILPAHRNVKFLMPVIVLYSKLWFKKVYFVAIGGWLAGLVQKNTYLKFFLKRLNHLFVQTNDLKEKLEAMGIANVTILPNFKFHDFERPLPVVSNDLKVIFMSRVMREKGLDTLENLARRIEADNVPVTIDIYGPMAKADEGYLHEIVKNYSSLQYLGLVQPDDVHPVMGKYDVFLFPTHYMTEGFPGVILDAFIAGIPVVASKWNYATEFIDETNGLLFNHQEWEQAYAHITQLLNNKPLLEKLKQGSYLSREKYAVPAIKKILEKAGMV</sequence>
<evidence type="ECO:0000313" key="2">
    <source>
        <dbReference type="EMBL" id="MBB3968627.1"/>
    </source>
</evidence>
<dbReference type="EMBL" id="JACIEG010000002">
    <property type="protein sequence ID" value="MBB3968627.1"/>
    <property type="molecule type" value="Genomic_DNA"/>
</dbReference>
<keyword evidence="3" id="KW-0808">Transferase</keyword>
<reference evidence="3 4" key="1">
    <citation type="journal article" date="2016" name="Int. J. Syst. Evol. Microbiol.">
        <title>Proposal of Mucilaginibacter phyllosphaerae sp. nov. isolated from the phyllosphere of Galium album.</title>
        <authorList>
            <person name="Aydogan E.L."/>
            <person name="Busse H.J."/>
            <person name="Moser G."/>
            <person name="Muller C."/>
            <person name="Kampfer P."/>
            <person name="Glaeser S.P."/>
        </authorList>
    </citation>
    <scope>NUCLEOTIDE SEQUENCE [LARGE SCALE GENOMIC DNA]</scope>
    <source>
        <strain evidence="3 4">PP-F2FG21</strain>
    </source>
</reference>
<dbReference type="PANTHER" id="PTHR45947:SF3">
    <property type="entry name" value="SULFOQUINOVOSYL TRANSFERASE SQD2"/>
    <property type="match status" value="1"/>
</dbReference>
<organism evidence="3 4">
    <name type="scientific">Mucilaginibacter phyllosphaerae</name>
    <dbReference type="NCBI Taxonomy" id="1812349"/>
    <lineage>
        <taxon>Bacteria</taxon>
        <taxon>Pseudomonadati</taxon>
        <taxon>Bacteroidota</taxon>
        <taxon>Sphingobacteriia</taxon>
        <taxon>Sphingobacteriales</taxon>
        <taxon>Sphingobacteriaceae</taxon>
        <taxon>Mucilaginibacter</taxon>
    </lineage>
</organism>
<dbReference type="PANTHER" id="PTHR45947">
    <property type="entry name" value="SULFOQUINOVOSYL TRANSFERASE SQD2"/>
    <property type="match status" value="1"/>
</dbReference>
<proteinExistence type="predicted"/>
<accession>A0A4Y8AHW4</accession>
<feature type="domain" description="Glycosyl transferase family 1" evidence="1">
    <location>
        <begin position="158"/>
        <end position="316"/>
    </location>
</feature>
<dbReference type="Pfam" id="PF00534">
    <property type="entry name" value="Glycos_transf_1"/>
    <property type="match status" value="1"/>
</dbReference>
<keyword evidence="5" id="KW-1185">Reference proteome</keyword>
<reference evidence="2 5" key="3">
    <citation type="submission" date="2020-08" db="EMBL/GenBank/DDBJ databases">
        <title>Genomic Encyclopedia of Type Strains, Phase IV (KMG-IV): sequencing the most valuable type-strain genomes for metagenomic binning, comparative biology and taxonomic classification.</title>
        <authorList>
            <person name="Goeker M."/>
        </authorList>
    </citation>
    <scope>NUCLEOTIDE SEQUENCE [LARGE SCALE GENOMIC DNA]</scope>
    <source>
        <strain evidence="2 5">DSM 100995</strain>
    </source>
</reference>
<dbReference type="SUPFAM" id="SSF53756">
    <property type="entry name" value="UDP-Glycosyltransferase/glycogen phosphorylase"/>
    <property type="match status" value="1"/>
</dbReference>
<evidence type="ECO:0000313" key="3">
    <source>
        <dbReference type="EMBL" id="TEW67735.1"/>
    </source>
</evidence>
<name>A0A4Y8AHW4_9SPHI</name>
<dbReference type="GO" id="GO:0016757">
    <property type="term" value="F:glycosyltransferase activity"/>
    <property type="evidence" value="ECO:0007669"/>
    <property type="project" value="InterPro"/>
</dbReference>
<dbReference type="OrthoDB" id="9790710at2"/>
<dbReference type="Proteomes" id="UP000297248">
    <property type="component" value="Unassembled WGS sequence"/>
</dbReference>
<reference evidence="3" key="2">
    <citation type="submission" date="2019-03" db="EMBL/GenBank/DDBJ databases">
        <authorList>
            <person name="Yan Y.-Q."/>
            <person name="Du Z.-J."/>
        </authorList>
    </citation>
    <scope>NUCLEOTIDE SEQUENCE</scope>
    <source>
        <strain evidence="3">PP-F2FG21</strain>
    </source>
</reference>
<dbReference type="RefSeq" id="WP_134335771.1">
    <property type="nucleotide sequence ID" value="NZ_BMCZ01000004.1"/>
</dbReference>
<dbReference type="AlphaFoldDB" id="A0A4Y8AHW4"/>
<protein>
    <submittedName>
        <fullName evidence="2 3">Glycosyltransferase</fullName>
    </submittedName>
</protein>
<dbReference type="Proteomes" id="UP000583101">
    <property type="component" value="Unassembled WGS sequence"/>
</dbReference>
<evidence type="ECO:0000313" key="5">
    <source>
        <dbReference type="Proteomes" id="UP000583101"/>
    </source>
</evidence>
<dbReference type="EMBL" id="SNQG01000002">
    <property type="protein sequence ID" value="TEW67735.1"/>
    <property type="molecule type" value="Genomic_DNA"/>
</dbReference>
<dbReference type="InterPro" id="IPR001296">
    <property type="entry name" value="Glyco_trans_1"/>
</dbReference>
<evidence type="ECO:0000259" key="1">
    <source>
        <dbReference type="Pfam" id="PF00534"/>
    </source>
</evidence>
<gene>
    <name evidence="3" type="ORF">E2R65_07035</name>
    <name evidence="2" type="ORF">GGR35_001219</name>
</gene>
<evidence type="ECO:0000313" key="4">
    <source>
        <dbReference type="Proteomes" id="UP000297248"/>
    </source>
</evidence>
<dbReference type="CDD" id="cd03801">
    <property type="entry name" value="GT4_PimA-like"/>
    <property type="match status" value="1"/>
</dbReference>
<dbReference type="InterPro" id="IPR050194">
    <property type="entry name" value="Glycosyltransferase_grp1"/>
</dbReference>
<dbReference type="Gene3D" id="3.40.50.2000">
    <property type="entry name" value="Glycogen Phosphorylase B"/>
    <property type="match status" value="1"/>
</dbReference>
<comment type="caution">
    <text evidence="3">The sequence shown here is derived from an EMBL/GenBank/DDBJ whole genome shotgun (WGS) entry which is preliminary data.</text>
</comment>